<feature type="transmembrane region" description="Helical" evidence="2">
    <location>
        <begin position="273"/>
        <end position="299"/>
    </location>
</feature>
<dbReference type="PANTHER" id="PTHR42024:SF1">
    <property type="entry name" value="AMINO ACID PERMEASE_ SLC12A DOMAIN-CONTAINING PROTEIN"/>
    <property type="match status" value="1"/>
</dbReference>
<dbReference type="PANTHER" id="PTHR42024">
    <property type="entry name" value="AMINO ACID PERMEASE_ SLC12A DOMAIN-CONTAINING PROTEIN"/>
    <property type="match status" value="1"/>
</dbReference>
<protein>
    <submittedName>
        <fullName evidence="3">Uncharacterized protein</fullName>
    </submittedName>
</protein>
<proteinExistence type="predicted"/>
<name>A0AAN8EEB1_9EURO</name>
<feature type="compositionally biased region" description="Polar residues" evidence="1">
    <location>
        <begin position="476"/>
        <end position="485"/>
    </location>
</feature>
<feature type="region of interest" description="Disordered" evidence="1">
    <location>
        <begin position="1"/>
        <end position="118"/>
    </location>
</feature>
<feature type="transmembrane region" description="Helical" evidence="2">
    <location>
        <begin position="244"/>
        <end position="267"/>
    </location>
</feature>
<organism evidence="3 4">
    <name type="scientific">Knufia fluminis</name>
    <dbReference type="NCBI Taxonomy" id="191047"/>
    <lineage>
        <taxon>Eukaryota</taxon>
        <taxon>Fungi</taxon>
        <taxon>Dikarya</taxon>
        <taxon>Ascomycota</taxon>
        <taxon>Pezizomycotina</taxon>
        <taxon>Eurotiomycetes</taxon>
        <taxon>Chaetothyriomycetidae</taxon>
        <taxon>Chaetothyriales</taxon>
        <taxon>Trichomeriaceae</taxon>
        <taxon>Knufia</taxon>
    </lineage>
</organism>
<feature type="compositionally biased region" description="Basic and acidic residues" evidence="1">
    <location>
        <begin position="456"/>
        <end position="475"/>
    </location>
</feature>
<evidence type="ECO:0000313" key="3">
    <source>
        <dbReference type="EMBL" id="KAK5948612.1"/>
    </source>
</evidence>
<dbReference type="AlphaFoldDB" id="A0AAN8EEB1"/>
<feature type="transmembrane region" description="Helical" evidence="2">
    <location>
        <begin position="172"/>
        <end position="194"/>
    </location>
</feature>
<evidence type="ECO:0000256" key="1">
    <source>
        <dbReference type="SAM" id="MobiDB-lite"/>
    </source>
</evidence>
<evidence type="ECO:0000256" key="2">
    <source>
        <dbReference type="SAM" id="Phobius"/>
    </source>
</evidence>
<dbReference type="Proteomes" id="UP001316803">
    <property type="component" value="Unassembled WGS sequence"/>
</dbReference>
<keyword evidence="4" id="KW-1185">Reference proteome</keyword>
<feature type="transmembrane region" description="Helical" evidence="2">
    <location>
        <begin position="364"/>
        <end position="384"/>
    </location>
</feature>
<dbReference type="EMBL" id="JAKLMC020000045">
    <property type="protein sequence ID" value="KAK5948612.1"/>
    <property type="molecule type" value="Genomic_DNA"/>
</dbReference>
<reference evidence="3 4" key="1">
    <citation type="submission" date="2022-12" db="EMBL/GenBank/DDBJ databases">
        <title>Genomic features and morphological characterization of a novel Knufia sp. strain isolated from spacecraft assembly facility.</title>
        <authorList>
            <person name="Teixeira M."/>
            <person name="Chander A.M."/>
            <person name="Stajich J.E."/>
            <person name="Venkateswaran K."/>
        </authorList>
    </citation>
    <scope>NUCLEOTIDE SEQUENCE [LARGE SCALE GENOMIC DNA]</scope>
    <source>
        <strain evidence="3 4">FJI-L2-BK-P2</strain>
    </source>
</reference>
<accession>A0AAN8EEB1</accession>
<keyword evidence="2" id="KW-0472">Membrane</keyword>
<sequence length="485" mass="54883">MPVVVRGSHAGLEGPDGVNAHDAPVPTSPSSETRLRSPVQAHQPDQEHSSAENDGVAALRSYPSPSNEEAVASPDTTSPPPPFRRVAFRADSNEPATSPQPLGRGGRRRSSSFFRRNSEDRPQADVYFDSRAATKREWRRRATTLQDYYHENPELLPQLPFTWHRGKKRWRLIFLIIMMWIDACVVPIALYYGLTYGGNIEGWITFAVVTTVWGGPTYLEFGIRTIKLMKKERFYRPLGTNSRWSFDYLNWVSTVTIAVVTALFIIGSAPHIVWLRVLCMPMPAMLYCLGLLTGFPTLYHYMGWKAPFRLSSTAKGEVCKPAVYYFVEDTVAVSANAGRPYREAVAARYEASPRFRRMIYIQSIFWSIPAIIVAIPLTVIAVIPSVKPQVAYAFCWAIPFIWATIWGLISLWWCKKDMVRERLEWESKAPLAQKIKDVTRGVDTETSSSVPPTAMENRDTDRKTQDERDQKEERPTTATAAEQAV</sequence>
<evidence type="ECO:0000313" key="4">
    <source>
        <dbReference type="Proteomes" id="UP001316803"/>
    </source>
</evidence>
<feature type="transmembrane region" description="Helical" evidence="2">
    <location>
        <begin position="390"/>
        <end position="414"/>
    </location>
</feature>
<comment type="caution">
    <text evidence="3">The sequence shown here is derived from an EMBL/GenBank/DDBJ whole genome shotgun (WGS) entry which is preliminary data.</text>
</comment>
<gene>
    <name evidence="3" type="ORF">OHC33_010371</name>
</gene>
<keyword evidence="2" id="KW-0812">Transmembrane</keyword>
<feature type="region of interest" description="Disordered" evidence="1">
    <location>
        <begin position="439"/>
        <end position="485"/>
    </location>
</feature>
<feature type="transmembrane region" description="Helical" evidence="2">
    <location>
        <begin position="200"/>
        <end position="223"/>
    </location>
</feature>
<keyword evidence="2" id="KW-1133">Transmembrane helix</keyword>